<comment type="catalytic activity">
    <reaction evidence="5">
        <text>L-glutaminyl-[protein] + H2O = L-glutamyl-[protein] + NH4(+)</text>
        <dbReference type="Rhea" id="RHEA:16441"/>
        <dbReference type="Rhea" id="RHEA-COMP:10207"/>
        <dbReference type="Rhea" id="RHEA-COMP:10208"/>
        <dbReference type="ChEBI" id="CHEBI:15377"/>
        <dbReference type="ChEBI" id="CHEBI:28938"/>
        <dbReference type="ChEBI" id="CHEBI:29973"/>
        <dbReference type="ChEBI" id="CHEBI:30011"/>
        <dbReference type="EC" id="3.5.1.44"/>
    </reaction>
</comment>
<dbReference type="SUPFAM" id="SSF52172">
    <property type="entry name" value="CheY-like"/>
    <property type="match status" value="1"/>
</dbReference>
<dbReference type="EC" id="3.5.1.44" evidence="5"/>
<dbReference type="PROSITE" id="PS50122">
    <property type="entry name" value="CHEB"/>
    <property type="match status" value="1"/>
</dbReference>
<evidence type="ECO:0000256" key="1">
    <source>
        <dbReference type="ARBA" id="ARBA00022490"/>
    </source>
</evidence>
<dbReference type="InterPro" id="IPR035909">
    <property type="entry name" value="CheB_C"/>
</dbReference>
<dbReference type="InterPro" id="IPR001789">
    <property type="entry name" value="Sig_transdc_resp-reg_receiver"/>
</dbReference>
<keyword evidence="2 5" id="KW-0145">Chemotaxis</keyword>
<dbReference type="SMART" id="SM00448">
    <property type="entry name" value="REC"/>
    <property type="match status" value="1"/>
</dbReference>
<keyword evidence="5 7" id="KW-0597">Phosphoprotein</keyword>
<dbReference type="EC" id="3.1.1.61" evidence="5"/>
<comment type="domain">
    <text evidence="5">Contains a C-terminal catalytic domain, and an N-terminal region which modulates catalytic activity.</text>
</comment>
<evidence type="ECO:0000256" key="6">
    <source>
        <dbReference type="PROSITE-ProRule" id="PRU00050"/>
    </source>
</evidence>
<dbReference type="GO" id="GO:0005737">
    <property type="term" value="C:cytoplasm"/>
    <property type="evidence" value="ECO:0007669"/>
    <property type="project" value="UniProtKB-SubCell"/>
</dbReference>
<feature type="active site" evidence="5 6">
    <location>
        <position position="170"/>
    </location>
</feature>
<dbReference type="Proteomes" id="UP000228751">
    <property type="component" value="Unassembled WGS sequence"/>
</dbReference>
<name>A0A2G4R7X2_9PROT</name>
<comment type="caution">
    <text evidence="10">The sequence shown here is derived from an EMBL/GenBank/DDBJ whole genome shotgun (WGS) entry which is preliminary data.</text>
</comment>
<dbReference type="PANTHER" id="PTHR42872">
    <property type="entry name" value="PROTEIN-GLUTAMATE METHYLESTERASE/PROTEIN-GLUTAMINE GLUTAMINASE"/>
    <property type="match status" value="1"/>
</dbReference>
<keyword evidence="1 5" id="KW-0963">Cytoplasm</keyword>
<proteinExistence type="inferred from homology"/>
<evidence type="ECO:0000259" key="8">
    <source>
        <dbReference type="PROSITE" id="PS50110"/>
    </source>
</evidence>
<feature type="domain" description="Response regulatory" evidence="8">
    <location>
        <begin position="6"/>
        <end position="123"/>
    </location>
</feature>
<organism evidence="10 11">
    <name type="scientific">Acetobacter pomorum</name>
    <dbReference type="NCBI Taxonomy" id="65959"/>
    <lineage>
        <taxon>Bacteria</taxon>
        <taxon>Pseudomonadati</taxon>
        <taxon>Pseudomonadota</taxon>
        <taxon>Alphaproteobacteria</taxon>
        <taxon>Acetobacterales</taxon>
        <taxon>Acetobacteraceae</taxon>
        <taxon>Acetobacter</taxon>
    </lineage>
</organism>
<comment type="function">
    <text evidence="5">Involved in chemotaxis. Part of a chemotaxis signal transduction system that modulates chemotaxis in response to various stimuli. Catalyzes the demethylation of specific methylglutamate residues introduced into the chemoreceptors (methyl-accepting chemotaxis proteins or MCP) by CheR. Also mediates the irreversible deamidation of specific glutamine residues to glutamic acid.</text>
</comment>
<dbReference type="GO" id="GO:0000156">
    <property type="term" value="F:phosphorelay response regulator activity"/>
    <property type="evidence" value="ECO:0007669"/>
    <property type="project" value="InterPro"/>
</dbReference>
<comment type="catalytic activity">
    <reaction evidence="4 5">
        <text>[protein]-L-glutamate 5-O-methyl ester + H2O = L-glutamyl-[protein] + methanol + H(+)</text>
        <dbReference type="Rhea" id="RHEA:23236"/>
        <dbReference type="Rhea" id="RHEA-COMP:10208"/>
        <dbReference type="Rhea" id="RHEA-COMP:10311"/>
        <dbReference type="ChEBI" id="CHEBI:15377"/>
        <dbReference type="ChEBI" id="CHEBI:15378"/>
        <dbReference type="ChEBI" id="CHEBI:17790"/>
        <dbReference type="ChEBI" id="CHEBI:29973"/>
        <dbReference type="ChEBI" id="CHEBI:82795"/>
        <dbReference type="EC" id="3.1.1.61"/>
    </reaction>
</comment>
<feature type="active site" evidence="5 6">
    <location>
        <position position="196"/>
    </location>
</feature>
<dbReference type="AlphaFoldDB" id="A0A2G4R7X2"/>
<evidence type="ECO:0000256" key="2">
    <source>
        <dbReference type="ARBA" id="ARBA00022500"/>
    </source>
</evidence>
<comment type="similarity">
    <text evidence="5">Belongs to the CheB family.</text>
</comment>
<dbReference type="CDD" id="cd16432">
    <property type="entry name" value="CheB_Rec"/>
    <property type="match status" value="1"/>
</dbReference>
<accession>A0A2G4R7X2</accession>
<feature type="domain" description="CheB-type methylesterase" evidence="9">
    <location>
        <begin position="164"/>
        <end position="349"/>
    </location>
</feature>
<comment type="PTM">
    <text evidence="5">Phosphorylated by CheA. Phosphorylation of the N-terminal regulatory domain activates the methylesterase activity.</text>
</comment>
<dbReference type="Gene3D" id="3.40.50.2300">
    <property type="match status" value="1"/>
</dbReference>
<evidence type="ECO:0000259" key="9">
    <source>
        <dbReference type="PROSITE" id="PS50122"/>
    </source>
</evidence>
<dbReference type="PANTHER" id="PTHR42872:SF6">
    <property type="entry name" value="PROTEIN-GLUTAMATE METHYLESTERASE_PROTEIN-GLUTAMINE GLUTAMINASE"/>
    <property type="match status" value="1"/>
</dbReference>
<dbReference type="CDD" id="cd17541">
    <property type="entry name" value="REC_CheB-like"/>
    <property type="match status" value="1"/>
</dbReference>
<comment type="subcellular location">
    <subcellularLocation>
        <location evidence="5">Cytoplasm</location>
    </subcellularLocation>
</comment>
<dbReference type="GO" id="GO:0050568">
    <property type="term" value="F:protein-glutamine glutaminase activity"/>
    <property type="evidence" value="ECO:0007669"/>
    <property type="project" value="UniProtKB-UniRule"/>
</dbReference>
<reference evidence="10 11" key="1">
    <citation type="submission" date="2017-10" db="EMBL/GenBank/DDBJ databases">
        <title>Genomic analysis of the genus Acetobacter.</title>
        <authorList>
            <person name="Kim K.H."/>
            <person name="Chun B.H."/>
            <person name="Son A.R."/>
            <person name="Jeon C.O."/>
        </authorList>
    </citation>
    <scope>NUCLEOTIDE SEQUENCE [LARGE SCALE GENOMIC DNA]</scope>
    <source>
        <strain evidence="10 11">LHT 2458</strain>
    </source>
</reference>
<dbReference type="Pfam" id="PF00072">
    <property type="entry name" value="Response_reg"/>
    <property type="match status" value="1"/>
</dbReference>
<evidence type="ECO:0000256" key="4">
    <source>
        <dbReference type="ARBA" id="ARBA00048267"/>
    </source>
</evidence>
<keyword evidence="3 5" id="KW-0378">Hydrolase</keyword>
<sequence length="349" mass="37422">MVKKIKVLIVDDSQTIRALIKHAFQKCPELEVCGEAANPMEARDIIVKDQPDVITLDVEMPGMNGLQFLDKIMRLRPIPVVMVSSLTERGANIAIKALQMGAFDCFPKGQGAKGADAFDGLARIVVQAAHSKPGSQSIKREVAGQVGGRISTNGTENWRHMFDVVAIGSSTGGVEAVEDVLRNLPQSSPPIVICQHMPRLFTASFASRLNQIIPQFGIEEAKDGEVMRSGMVRIAPGGDMHLVVDKTGGGICTRFFKAPPVSGHVPSVDVLYTSVAENIGRNALGIILTGMGRDGAEGLLSMRRIGCRTIAQDRQSAVVYGMPRVAAEIGAAEQICSLKQIPHTAMTMI</sequence>
<dbReference type="GO" id="GO:0008984">
    <property type="term" value="F:protein-glutamate methylesterase activity"/>
    <property type="evidence" value="ECO:0007669"/>
    <property type="project" value="UniProtKB-UniRule"/>
</dbReference>
<dbReference type="InterPro" id="IPR011006">
    <property type="entry name" value="CheY-like_superfamily"/>
</dbReference>
<dbReference type="HAMAP" id="MF_00099">
    <property type="entry name" value="CheB_chemtxs"/>
    <property type="match status" value="1"/>
</dbReference>
<dbReference type="InterPro" id="IPR000673">
    <property type="entry name" value="Sig_transdc_resp-reg_Me-estase"/>
</dbReference>
<dbReference type="EMBL" id="PEBQ01000209">
    <property type="protein sequence ID" value="PHY92673.1"/>
    <property type="molecule type" value="Genomic_DNA"/>
</dbReference>
<dbReference type="NCBIfam" id="NF001965">
    <property type="entry name" value="PRK00742.1"/>
    <property type="match status" value="1"/>
</dbReference>
<dbReference type="SUPFAM" id="SSF52738">
    <property type="entry name" value="Methylesterase CheB, C-terminal domain"/>
    <property type="match status" value="1"/>
</dbReference>
<dbReference type="OrthoDB" id="9793421at2"/>
<keyword evidence="11" id="KW-1185">Reference proteome</keyword>
<dbReference type="RefSeq" id="WP_099542310.1">
    <property type="nucleotide sequence ID" value="NZ_PEBQ01000209.1"/>
</dbReference>
<dbReference type="Pfam" id="PF01339">
    <property type="entry name" value="CheB_methylest"/>
    <property type="match status" value="1"/>
</dbReference>
<dbReference type="PROSITE" id="PS50110">
    <property type="entry name" value="RESPONSE_REGULATORY"/>
    <property type="match status" value="1"/>
</dbReference>
<dbReference type="Gene3D" id="3.40.50.180">
    <property type="entry name" value="Methylesterase CheB, C-terminal domain"/>
    <property type="match status" value="1"/>
</dbReference>
<evidence type="ECO:0000313" key="11">
    <source>
        <dbReference type="Proteomes" id="UP000228751"/>
    </source>
</evidence>
<dbReference type="GO" id="GO:0006935">
    <property type="term" value="P:chemotaxis"/>
    <property type="evidence" value="ECO:0007669"/>
    <property type="project" value="UniProtKB-UniRule"/>
</dbReference>
<gene>
    <name evidence="5" type="primary">cheB</name>
    <name evidence="10" type="ORF">CSR02_15655</name>
</gene>
<evidence type="ECO:0000256" key="5">
    <source>
        <dbReference type="HAMAP-Rule" id="MF_00099"/>
    </source>
</evidence>
<dbReference type="PIRSF" id="PIRSF000876">
    <property type="entry name" value="RR_chemtxs_CheB"/>
    <property type="match status" value="1"/>
</dbReference>
<dbReference type="InterPro" id="IPR008248">
    <property type="entry name" value="CheB-like"/>
</dbReference>
<evidence type="ECO:0000256" key="3">
    <source>
        <dbReference type="ARBA" id="ARBA00022801"/>
    </source>
</evidence>
<evidence type="ECO:0000256" key="7">
    <source>
        <dbReference type="PROSITE-ProRule" id="PRU00169"/>
    </source>
</evidence>
<evidence type="ECO:0000313" key="10">
    <source>
        <dbReference type="EMBL" id="PHY92673.1"/>
    </source>
</evidence>
<feature type="active site" evidence="5 6">
    <location>
        <position position="294"/>
    </location>
</feature>
<feature type="modified residue" description="4-aspartylphosphate" evidence="5 7">
    <location>
        <position position="57"/>
    </location>
</feature>
<protein>
    <recommendedName>
        <fullName evidence="5">Protein-glutamate methylesterase/protein-glutamine glutaminase</fullName>
        <ecNumber evidence="5">3.1.1.61</ecNumber>
        <ecNumber evidence="5">3.5.1.44</ecNumber>
    </recommendedName>
</protein>